<keyword evidence="3" id="KW-0378">Hydrolase</keyword>
<protein>
    <submittedName>
        <fullName evidence="3">Oligopeptidase B</fullName>
        <ecNumber evidence="3">3.4.21.83</ecNumber>
    </submittedName>
</protein>
<dbReference type="EMBL" id="JAUZMZ010000246">
    <property type="protein sequence ID" value="MEE2035158.1"/>
    <property type="molecule type" value="Genomic_DNA"/>
</dbReference>
<evidence type="ECO:0000313" key="3">
    <source>
        <dbReference type="EMBL" id="MEE2035158.1"/>
    </source>
</evidence>
<sequence>MTSPNSTPPVAKKVPSERVHHGHTFVDDYEWLRDKDDPEVVAYLEAENGWTEARTAHLAPLRESIFGEIKSRTQETDMSVPARMGDWWYYARTVEGKQYGLQCRA</sequence>
<dbReference type="InterPro" id="IPR029058">
    <property type="entry name" value="AB_hydrolase_fold"/>
</dbReference>
<feature type="non-terminal residue" evidence="3">
    <location>
        <position position="105"/>
    </location>
</feature>
<evidence type="ECO:0000313" key="4">
    <source>
        <dbReference type="Proteomes" id="UP001331936"/>
    </source>
</evidence>
<dbReference type="Pfam" id="PF02897">
    <property type="entry name" value="Peptidase_S9_N"/>
    <property type="match status" value="1"/>
</dbReference>
<keyword evidence="4" id="KW-1185">Reference proteome</keyword>
<proteinExistence type="inferred from homology"/>
<evidence type="ECO:0000256" key="1">
    <source>
        <dbReference type="ARBA" id="ARBA00005228"/>
    </source>
</evidence>
<dbReference type="Gene3D" id="2.130.10.120">
    <property type="entry name" value="Prolyl oligopeptidase, N-terminal domain"/>
    <property type="match status" value="1"/>
</dbReference>
<dbReference type="PANTHER" id="PTHR11757:SF19">
    <property type="entry name" value="PROLYL ENDOPEPTIDASE-LIKE"/>
    <property type="match status" value="1"/>
</dbReference>
<dbReference type="Gene3D" id="3.40.50.1820">
    <property type="entry name" value="alpha/beta hydrolase"/>
    <property type="match status" value="1"/>
</dbReference>
<dbReference type="SUPFAM" id="SSF50993">
    <property type="entry name" value="Peptidase/esterase 'gauge' domain"/>
    <property type="match status" value="1"/>
</dbReference>
<dbReference type="Proteomes" id="UP001331936">
    <property type="component" value="Unassembled WGS sequence"/>
</dbReference>
<reference evidence="3 4" key="1">
    <citation type="submission" date="2023-08" db="EMBL/GenBank/DDBJ databases">
        <authorList>
            <person name="Girao M."/>
            <person name="Carvalho M.F."/>
        </authorList>
    </citation>
    <scope>NUCLEOTIDE SEQUENCE [LARGE SCALE GENOMIC DNA]</scope>
    <source>
        <strain evidence="3 4">CC-R104</strain>
    </source>
</reference>
<dbReference type="EC" id="3.4.21.83" evidence="3"/>
<name>A0ABU7JYR6_9NOCA</name>
<dbReference type="GO" id="GO:0004252">
    <property type="term" value="F:serine-type endopeptidase activity"/>
    <property type="evidence" value="ECO:0007669"/>
    <property type="project" value="UniProtKB-EC"/>
</dbReference>
<gene>
    <name evidence="3" type="ORF">Q8814_24145</name>
</gene>
<dbReference type="PANTHER" id="PTHR11757">
    <property type="entry name" value="PROTEASE FAMILY S9A OLIGOPEPTIDASE"/>
    <property type="match status" value="1"/>
</dbReference>
<comment type="similarity">
    <text evidence="1">Belongs to the peptidase S9A family.</text>
</comment>
<evidence type="ECO:0000259" key="2">
    <source>
        <dbReference type="Pfam" id="PF02897"/>
    </source>
</evidence>
<dbReference type="InterPro" id="IPR023302">
    <property type="entry name" value="Pept_S9A_N"/>
</dbReference>
<organism evidence="3 4">
    <name type="scientific">Rhodococcus chondri</name>
    <dbReference type="NCBI Taxonomy" id="3065941"/>
    <lineage>
        <taxon>Bacteria</taxon>
        <taxon>Bacillati</taxon>
        <taxon>Actinomycetota</taxon>
        <taxon>Actinomycetes</taxon>
        <taxon>Mycobacteriales</taxon>
        <taxon>Nocardiaceae</taxon>
        <taxon>Rhodococcus</taxon>
    </lineage>
</organism>
<dbReference type="InterPro" id="IPR051543">
    <property type="entry name" value="Serine_Peptidase_S9A"/>
</dbReference>
<accession>A0ABU7JYR6</accession>
<feature type="domain" description="Peptidase S9A N-terminal" evidence="2">
    <location>
        <begin position="8"/>
        <end position="104"/>
    </location>
</feature>
<comment type="caution">
    <text evidence="3">The sequence shown here is derived from an EMBL/GenBank/DDBJ whole genome shotgun (WGS) entry which is preliminary data.</text>
</comment>